<dbReference type="SUPFAM" id="SSF81301">
    <property type="entry name" value="Nucleotidyltransferase"/>
    <property type="match status" value="1"/>
</dbReference>
<feature type="domain" description="Polymerase beta nucleotidyltransferase" evidence="1">
    <location>
        <begin position="26"/>
        <end position="115"/>
    </location>
</feature>
<evidence type="ECO:0000259" key="1">
    <source>
        <dbReference type="Pfam" id="PF18765"/>
    </source>
</evidence>
<dbReference type="CDD" id="cd05403">
    <property type="entry name" value="NT_KNTase_like"/>
    <property type="match status" value="1"/>
</dbReference>
<dbReference type="Proteomes" id="UP000434342">
    <property type="component" value="Unassembled WGS sequence"/>
</dbReference>
<accession>A0A6N7X5R9</accession>
<comment type="caution">
    <text evidence="2">The sequence shown here is derived from an EMBL/GenBank/DDBJ whole genome shotgun (WGS) entry which is preliminary data.</text>
</comment>
<dbReference type="InterPro" id="IPR041633">
    <property type="entry name" value="Polbeta"/>
</dbReference>
<dbReference type="Gene3D" id="3.30.460.10">
    <property type="entry name" value="Beta Polymerase, domain 2"/>
    <property type="match status" value="1"/>
</dbReference>
<reference evidence="2 3" key="1">
    <citation type="submission" date="2019-08" db="EMBL/GenBank/DDBJ databases">
        <title>In-depth cultivation of the pig gut microbiome towards novel bacterial diversity and tailored functional studies.</title>
        <authorList>
            <person name="Wylensek D."/>
            <person name="Hitch T.C.A."/>
            <person name="Clavel T."/>
        </authorList>
    </citation>
    <scope>NUCLEOTIDE SEQUENCE [LARGE SCALE GENOMIC DNA]</scope>
    <source>
        <strain evidence="2 3">WB01_CNA04</strain>
    </source>
</reference>
<dbReference type="PANTHER" id="PTHR43852">
    <property type="entry name" value="NUCLEOTIDYLTRANSFERASE"/>
    <property type="match status" value="1"/>
</dbReference>
<dbReference type="InterPro" id="IPR043519">
    <property type="entry name" value="NT_sf"/>
</dbReference>
<dbReference type="InterPro" id="IPR052930">
    <property type="entry name" value="TA_antitoxin_MntA"/>
</dbReference>
<sequence>MLGIITDMRIAVRHMSCSMAKLLESASEILKRYGVRRAVLFGSQAAGKAKSGSDIDLAIWPSRALSASEWFDIQDELDDLPTLRTWDLVDMTRVRSDSLIANEVARHGIELYRETEPAIKTERLTVSGKR</sequence>
<protein>
    <submittedName>
        <fullName evidence="2">Nucleotidyltransferase domain-containing protein</fullName>
    </submittedName>
</protein>
<dbReference type="PANTHER" id="PTHR43852:SF3">
    <property type="entry name" value="NUCLEOTIDYLTRANSFERASE"/>
    <property type="match status" value="1"/>
</dbReference>
<name>A0A6N7X5R9_9ACTN</name>
<evidence type="ECO:0000313" key="2">
    <source>
        <dbReference type="EMBL" id="MST59582.1"/>
    </source>
</evidence>
<dbReference type="AlphaFoldDB" id="A0A6N7X5R9"/>
<evidence type="ECO:0000313" key="3">
    <source>
        <dbReference type="Proteomes" id="UP000434342"/>
    </source>
</evidence>
<dbReference type="Pfam" id="PF18765">
    <property type="entry name" value="Polbeta"/>
    <property type="match status" value="1"/>
</dbReference>
<gene>
    <name evidence="2" type="ORF">FYJ69_01455</name>
</gene>
<keyword evidence="2" id="KW-0808">Transferase</keyword>
<dbReference type="GO" id="GO:0016740">
    <property type="term" value="F:transferase activity"/>
    <property type="evidence" value="ECO:0007669"/>
    <property type="project" value="UniProtKB-KW"/>
</dbReference>
<organism evidence="2 3">
    <name type="scientific">Parafannyhessea umbonata</name>
    <dbReference type="NCBI Taxonomy" id="604330"/>
    <lineage>
        <taxon>Bacteria</taxon>
        <taxon>Bacillati</taxon>
        <taxon>Actinomycetota</taxon>
        <taxon>Coriobacteriia</taxon>
        <taxon>Coriobacteriales</taxon>
        <taxon>Atopobiaceae</taxon>
        <taxon>Parafannyhessea</taxon>
    </lineage>
</organism>
<dbReference type="EMBL" id="VUND01000001">
    <property type="protein sequence ID" value="MST59582.1"/>
    <property type="molecule type" value="Genomic_DNA"/>
</dbReference>
<proteinExistence type="predicted"/>